<evidence type="ECO:0000256" key="1">
    <source>
        <dbReference type="SAM" id="SignalP"/>
    </source>
</evidence>
<reference evidence="2 3" key="1">
    <citation type="journal article" date="2018" name="Nat. Biotechnol.">
        <title>A standardized bacterial taxonomy based on genome phylogeny substantially revises the tree of life.</title>
        <authorList>
            <person name="Parks D.H."/>
            <person name="Chuvochina M."/>
            <person name="Waite D.W."/>
            <person name="Rinke C."/>
            <person name="Skarshewski A."/>
            <person name="Chaumeil P.A."/>
            <person name="Hugenholtz P."/>
        </authorList>
    </citation>
    <scope>NUCLEOTIDE SEQUENCE [LARGE SCALE GENOMIC DNA]</scope>
    <source>
        <strain evidence="2">UBA8844</strain>
    </source>
</reference>
<accession>A0A3D4V5G0</accession>
<feature type="chain" id="PRO_5017706442" description="Cell shape-determining protein MreB" evidence="1">
    <location>
        <begin position="24"/>
        <end position="670"/>
    </location>
</feature>
<dbReference type="PANTHER" id="PTHR41339">
    <property type="entry name" value="LIPL48"/>
    <property type="match status" value="1"/>
</dbReference>
<feature type="signal peptide" evidence="1">
    <location>
        <begin position="1"/>
        <end position="23"/>
    </location>
</feature>
<protein>
    <recommendedName>
        <fullName evidence="4">Cell shape-determining protein MreB</fullName>
    </recommendedName>
</protein>
<comment type="caution">
    <text evidence="2">The sequence shown here is derived from an EMBL/GenBank/DDBJ whole genome shotgun (WGS) entry which is preliminary data.</text>
</comment>
<name>A0A3D4V5G0_9BACT</name>
<keyword evidence="1" id="KW-0732">Signal</keyword>
<evidence type="ECO:0000313" key="3">
    <source>
        <dbReference type="Proteomes" id="UP000264071"/>
    </source>
</evidence>
<dbReference type="EMBL" id="DPIY01000002">
    <property type="protein sequence ID" value="HCT56034.1"/>
    <property type="molecule type" value="Genomic_DNA"/>
</dbReference>
<proteinExistence type="predicted"/>
<evidence type="ECO:0008006" key="4">
    <source>
        <dbReference type="Google" id="ProtNLM"/>
    </source>
</evidence>
<dbReference type="Proteomes" id="UP000264071">
    <property type="component" value="Unassembled WGS sequence"/>
</dbReference>
<organism evidence="2 3">
    <name type="scientific">Gemmatimonas aurantiaca</name>
    <dbReference type="NCBI Taxonomy" id="173480"/>
    <lineage>
        <taxon>Bacteria</taxon>
        <taxon>Pseudomonadati</taxon>
        <taxon>Gemmatimonadota</taxon>
        <taxon>Gemmatimonadia</taxon>
        <taxon>Gemmatimonadales</taxon>
        <taxon>Gemmatimonadaceae</taxon>
        <taxon>Gemmatimonas</taxon>
    </lineage>
</organism>
<dbReference type="PANTHER" id="PTHR41339:SF1">
    <property type="entry name" value="SECRETED PROTEIN"/>
    <property type="match status" value="1"/>
</dbReference>
<sequence length="670" mass="67412">MQMTSFVRLRAMAVAFLAMGALAACSDDDDPVVVPTTGTLAVNVSGLPAGTNAAVTIAGPNGFSQTATASTSLPTAAIGSYTVTAASVTASSVTYNATVAGSPATVTGGGSATVTVTYTAAAPTTGTLTVNVTGLPAGVNGAVTVTGPNNYNQTLTATSTATVASGSYTVTAAQVTNNNVRYTGTVTGSPATVTAGATTTASVAYAVAANPTVTLSGSIAANRTLTADTNYVLRGFVYVNSGATLTVNAGTKIVGDSTALGSALFILRGARIMANGTEAAPIVFTSQRSAGNRSPGDWGGLIIVGNARNNRTGNIIVEGSDGSVVGANPAGVVYTGGSNDADNSGTLRYVRVEFAGYATLPDAELNSFTFAAVGSGTTFEYLQSVSGLDDSFEWFGGTVDGKYLISYESGDDHFDTSEGYRGRNQFLIAYQSTYITPRAGAGAVSADPQGFEVDGCNGGGCTAPAGGNAQSSGAADGLWNMNVMANYTLIGVGGTQTTPANGGVGVVLRRGTGGYYVNGVIARWPRQAISMRDSTTNNRFLVDSLIFKSNYLADNGLQNGGVVFDPTGTNFGQQSAFTARGQTNEVAATSVTAASLFAALPAGSATTTGANFDWSPAASSPIATGGLSTFANDPRIAARAGTFIAPTAYRGAAAPGGAKWWANWTNYARN</sequence>
<dbReference type="AlphaFoldDB" id="A0A3D4V5G0"/>
<dbReference type="CDD" id="cd13120">
    <property type="entry name" value="BF2867_like_N"/>
    <property type="match status" value="1"/>
</dbReference>
<evidence type="ECO:0000313" key="2">
    <source>
        <dbReference type="EMBL" id="HCT56034.1"/>
    </source>
</evidence>
<gene>
    <name evidence="2" type="ORF">DGD08_02350</name>
</gene>